<organism evidence="7 8">
    <name type="scientific">Aspergillus ruber (strain CBS 135680)</name>
    <dbReference type="NCBI Taxonomy" id="1388766"/>
    <lineage>
        <taxon>Eukaryota</taxon>
        <taxon>Fungi</taxon>
        <taxon>Dikarya</taxon>
        <taxon>Ascomycota</taxon>
        <taxon>Pezizomycotina</taxon>
        <taxon>Eurotiomycetes</taxon>
        <taxon>Eurotiomycetidae</taxon>
        <taxon>Eurotiales</taxon>
        <taxon>Aspergillaceae</taxon>
        <taxon>Aspergillus</taxon>
        <taxon>Aspergillus subgen. Aspergillus</taxon>
    </lineage>
</organism>
<reference evidence="8" key="1">
    <citation type="journal article" date="2014" name="Nat. Commun.">
        <title>Genomic adaptations of the halophilic Dead Sea filamentous fungus Eurotium rubrum.</title>
        <authorList>
            <person name="Kis-Papo T."/>
            <person name="Weig A.R."/>
            <person name="Riley R."/>
            <person name="Persoh D."/>
            <person name="Salamov A."/>
            <person name="Sun H."/>
            <person name="Lipzen A."/>
            <person name="Wasser S.P."/>
            <person name="Rambold G."/>
            <person name="Grigoriev I.V."/>
            <person name="Nevo E."/>
        </authorList>
    </citation>
    <scope>NUCLEOTIDE SEQUENCE [LARGE SCALE GENOMIC DNA]</scope>
    <source>
        <strain evidence="8">CBS 135680</strain>
    </source>
</reference>
<dbReference type="Pfam" id="PF00172">
    <property type="entry name" value="Zn_clus"/>
    <property type="match status" value="1"/>
</dbReference>
<proteinExistence type="predicted"/>
<dbReference type="PROSITE" id="PS50048">
    <property type="entry name" value="ZN2_CY6_FUNGAL_2"/>
    <property type="match status" value="1"/>
</dbReference>
<dbReference type="Gene3D" id="4.10.240.10">
    <property type="entry name" value="Zn(2)-C6 fungal-type DNA-binding domain"/>
    <property type="match status" value="1"/>
</dbReference>
<dbReference type="SUPFAM" id="SSF57701">
    <property type="entry name" value="Zn2/Cys6 DNA-binding domain"/>
    <property type="match status" value="1"/>
</dbReference>
<keyword evidence="5" id="KW-0539">Nucleus</keyword>
<sequence>MSLPKRDRSLEGCGTCRSRHVKCDAQRPVCQMCVISNVPCTGYEIRLRFVHHGEPEPLGIDDATRFRRPLFTGKSYPWVEPQRQQMSVDLARAIHRSDPTRALMQLDEESLSLSSHDINLSKGPFRVFQLSSESPETVSLDESGDQSPNVEAISALGQIDAEPCWDENLLDLSLGPILDTQGENESWGDDHFEFPVLFPSVPGPMDLTPDAWELLSYYRDRVVPLLSPLNSAHHKSPWNHLILPTAMNVLAEKSMGGNVTATRSALLNAILATSAFHRRVSGGEFWQVTAEGYEKQAQQDLLRGFQREVGSASKRVKYKEVLMALVNLATLSAFQGEPDKLLVCLLIAERYIRTKGLTKRRLSRKVRLLHHCYAYLRIINETVLLPDIVTDEGHELRSILDAPGPPSEAPLRITKWMVVPDFGLSTVKDLQLGQNDLHLEFPGRWDLTMYPEIFGIPESFVGLVSHITRLGNERDRLLNGSPASDGQTPTMRDFLLRAKLLDEHVCRWEPPSGPHHFMFCAMQKALSVFFYRRVYDVDVTTLQHSVWQVRDLLAQSQTWYSESGQRAVYAVWPAFVTACEALSPDLQEFFQTWFEQGFQQSGLASFRLAGSIVQYVWGNRAQERGKAVHWPDIMRSKKLAMVCM</sequence>
<dbReference type="Proteomes" id="UP000019804">
    <property type="component" value="Unassembled WGS sequence"/>
</dbReference>
<dbReference type="EMBL" id="KK088421">
    <property type="protein sequence ID" value="EYE95516.1"/>
    <property type="molecule type" value="Genomic_DNA"/>
</dbReference>
<evidence type="ECO:0000256" key="4">
    <source>
        <dbReference type="ARBA" id="ARBA00023163"/>
    </source>
</evidence>
<evidence type="ECO:0000313" key="7">
    <source>
        <dbReference type="EMBL" id="EYE95516.1"/>
    </source>
</evidence>
<comment type="subcellular location">
    <subcellularLocation>
        <location evidence="1">Nucleus</location>
    </subcellularLocation>
</comment>
<dbReference type="RefSeq" id="XP_040639204.1">
    <property type="nucleotide sequence ID" value="XM_040778926.1"/>
</dbReference>
<dbReference type="InterPro" id="IPR021858">
    <property type="entry name" value="Fun_TF"/>
</dbReference>
<dbReference type="HOGENOM" id="CLU_009030_0_2_1"/>
<dbReference type="STRING" id="1388766.A0A017SFK0"/>
<feature type="domain" description="Zn(2)-C6 fungal-type" evidence="6">
    <location>
        <begin position="12"/>
        <end position="41"/>
    </location>
</feature>
<dbReference type="GO" id="GO:0008270">
    <property type="term" value="F:zinc ion binding"/>
    <property type="evidence" value="ECO:0007669"/>
    <property type="project" value="InterPro"/>
</dbReference>
<dbReference type="GO" id="GO:0003677">
    <property type="term" value="F:DNA binding"/>
    <property type="evidence" value="ECO:0007669"/>
    <property type="project" value="UniProtKB-KW"/>
</dbReference>
<dbReference type="InterPro" id="IPR001138">
    <property type="entry name" value="Zn2Cys6_DnaBD"/>
</dbReference>
<dbReference type="GO" id="GO:0005634">
    <property type="term" value="C:nucleus"/>
    <property type="evidence" value="ECO:0007669"/>
    <property type="project" value="UniProtKB-SubCell"/>
</dbReference>
<dbReference type="GeneID" id="63694050"/>
<dbReference type="PANTHER" id="PTHR37534:SF46">
    <property type="entry name" value="ZN(II)2CYS6 TRANSCRIPTION FACTOR (EUROFUNG)"/>
    <property type="match status" value="1"/>
</dbReference>
<dbReference type="AlphaFoldDB" id="A0A017SFK0"/>
<name>A0A017SFK0_ASPRC</name>
<dbReference type="PANTHER" id="PTHR37534">
    <property type="entry name" value="TRANSCRIPTIONAL ACTIVATOR PROTEIN UGA3"/>
    <property type="match status" value="1"/>
</dbReference>
<accession>A0A017SFK0</accession>
<dbReference type="Pfam" id="PF11951">
    <property type="entry name" value="Fungal_trans_2"/>
    <property type="match status" value="1"/>
</dbReference>
<gene>
    <name evidence="7" type="ORF">EURHEDRAFT_377106</name>
</gene>
<evidence type="ECO:0000313" key="8">
    <source>
        <dbReference type="Proteomes" id="UP000019804"/>
    </source>
</evidence>
<dbReference type="InterPro" id="IPR036864">
    <property type="entry name" value="Zn2-C6_fun-type_DNA-bd_sf"/>
</dbReference>
<dbReference type="CDD" id="cd00067">
    <property type="entry name" value="GAL4"/>
    <property type="match status" value="1"/>
</dbReference>
<protein>
    <recommendedName>
        <fullName evidence="6">Zn(2)-C6 fungal-type domain-containing protein</fullName>
    </recommendedName>
</protein>
<evidence type="ECO:0000259" key="6">
    <source>
        <dbReference type="PROSITE" id="PS50048"/>
    </source>
</evidence>
<evidence type="ECO:0000256" key="2">
    <source>
        <dbReference type="ARBA" id="ARBA00023015"/>
    </source>
</evidence>
<dbReference type="SMART" id="SM00066">
    <property type="entry name" value="GAL4"/>
    <property type="match status" value="1"/>
</dbReference>
<dbReference type="OrthoDB" id="3477330at2759"/>
<evidence type="ECO:0000256" key="5">
    <source>
        <dbReference type="ARBA" id="ARBA00023242"/>
    </source>
</evidence>
<keyword evidence="8" id="KW-1185">Reference proteome</keyword>
<evidence type="ECO:0000256" key="1">
    <source>
        <dbReference type="ARBA" id="ARBA00004123"/>
    </source>
</evidence>
<dbReference type="GO" id="GO:0000981">
    <property type="term" value="F:DNA-binding transcription factor activity, RNA polymerase II-specific"/>
    <property type="evidence" value="ECO:0007669"/>
    <property type="project" value="InterPro"/>
</dbReference>
<keyword evidence="3" id="KW-0238">DNA-binding</keyword>
<evidence type="ECO:0000256" key="3">
    <source>
        <dbReference type="ARBA" id="ARBA00023125"/>
    </source>
</evidence>
<keyword evidence="4" id="KW-0804">Transcription</keyword>
<keyword evidence="2" id="KW-0805">Transcription regulation</keyword>
<dbReference type="PROSITE" id="PS00463">
    <property type="entry name" value="ZN2_CY6_FUNGAL_1"/>
    <property type="match status" value="1"/>
</dbReference>